<protein>
    <recommendedName>
        <fullName evidence="1">THIF-type NAD/FAD binding fold domain-containing protein</fullName>
    </recommendedName>
</protein>
<dbReference type="EMBL" id="CABVIN010000003">
    <property type="protein sequence ID" value="VVP00835.1"/>
    <property type="molecule type" value="Genomic_DNA"/>
</dbReference>
<proteinExistence type="predicted"/>
<accession>A0A5E7KLR2</accession>
<evidence type="ECO:0000259" key="1">
    <source>
        <dbReference type="Pfam" id="PF00899"/>
    </source>
</evidence>
<dbReference type="Pfam" id="PF00899">
    <property type="entry name" value="ThiF"/>
    <property type="match status" value="1"/>
</dbReference>
<sequence>MASSFGTGFKRGWDMENQDDFFAGEGYMGVVAPSTLYGVYEGGMYISGPRGVVQLAGQGETAMFEALHAAGALIPGSDQAMQGVRQLLENPRTSRTVSYLLCGASSCEDVMEDVAALKRARVLLFGCGGIGSTASLLLAGSGIGHLTVTDGDRIEESNLNRQLFWRRSDVGAFKVDVLREILEEKFPDVDVTALKRSLALDDVRDLIKQGYDAVVVTADEPATLAAQCKQLADEYKIPVVSAGYLHRMCMTNFYTGEVSQVAESENPDCAPSVQRPFDWQRLPKGVMPSYGPSNFSLASMLASSVIAALACRTLGGVEQHSIVWDANSSPLKFNTLLG</sequence>
<name>A0A5E7KLR2_PSEFL</name>
<dbReference type="Proteomes" id="UP000377224">
    <property type="component" value="Unassembled WGS sequence"/>
</dbReference>
<dbReference type="PANTHER" id="PTHR43267">
    <property type="entry name" value="TRNA THREONYLCARBAMOYLADENOSINE DEHYDRATASE"/>
    <property type="match status" value="1"/>
</dbReference>
<dbReference type="CDD" id="cd01483">
    <property type="entry name" value="E1_enzyme_family"/>
    <property type="match status" value="1"/>
</dbReference>
<dbReference type="SUPFAM" id="SSF69572">
    <property type="entry name" value="Activating enzymes of the ubiquitin-like proteins"/>
    <property type="match status" value="1"/>
</dbReference>
<dbReference type="GO" id="GO:0061504">
    <property type="term" value="P:cyclic threonylcarbamoyladenosine biosynthetic process"/>
    <property type="evidence" value="ECO:0007669"/>
    <property type="project" value="TreeGrafter"/>
</dbReference>
<dbReference type="InterPro" id="IPR000594">
    <property type="entry name" value="ThiF_NAD_FAD-bd"/>
</dbReference>
<dbReference type="Gene3D" id="3.40.50.720">
    <property type="entry name" value="NAD(P)-binding Rossmann-like Domain"/>
    <property type="match status" value="1"/>
</dbReference>
<dbReference type="GO" id="GO:0008641">
    <property type="term" value="F:ubiquitin-like modifier activating enzyme activity"/>
    <property type="evidence" value="ECO:0007669"/>
    <property type="project" value="InterPro"/>
</dbReference>
<dbReference type="GO" id="GO:0061503">
    <property type="term" value="F:tRNA threonylcarbamoyladenosine dehydratase"/>
    <property type="evidence" value="ECO:0007669"/>
    <property type="project" value="TreeGrafter"/>
</dbReference>
<gene>
    <name evidence="2" type="ORF">PS896_02818</name>
</gene>
<evidence type="ECO:0000313" key="2">
    <source>
        <dbReference type="EMBL" id="VVP00835.1"/>
    </source>
</evidence>
<dbReference type="InterPro" id="IPR045886">
    <property type="entry name" value="ThiF/MoeB/HesA"/>
</dbReference>
<dbReference type="InterPro" id="IPR035985">
    <property type="entry name" value="Ubiquitin-activating_enz"/>
</dbReference>
<evidence type="ECO:0000313" key="3">
    <source>
        <dbReference type="Proteomes" id="UP000377224"/>
    </source>
</evidence>
<reference evidence="2 3" key="1">
    <citation type="submission" date="2019-09" db="EMBL/GenBank/DDBJ databases">
        <authorList>
            <person name="Chandra G."/>
            <person name="Truman W A."/>
        </authorList>
    </citation>
    <scope>NUCLEOTIDE SEQUENCE [LARGE SCALE GENOMIC DNA]</scope>
    <source>
        <strain evidence="2">PS896</strain>
    </source>
</reference>
<dbReference type="AlphaFoldDB" id="A0A5E7KLR2"/>
<feature type="domain" description="THIF-type NAD/FAD binding fold" evidence="1">
    <location>
        <begin position="113"/>
        <end position="310"/>
    </location>
</feature>
<dbReference type="PANTHER" id="PTHR43267:SF1">
    <property type="entry name" value="TRNA THREONYLCARBAMOYLADENOSINE DEHYDRATASE"/>
    <property type="match status" value="1"/>
</dbReference>
<organism evidence="2 3">
    <name type="scientific">Pseudomonas fluorescens</name>
    <dbReference type="NCBI Taxonomy" id="294"/>
    <lineage>
        <taxon>Bacteria</taxon>
        <taxon>Pseudomonadati</taxon>
        <taxon>Pseudomonadota</taxon>
        <taxon>Gammaproteobacteria</taxon>
        <taxon>Pseudomonadales</taxon>
        <taxon>Pseudomonadaceae</taxon>
        <taxon>Pseudomonas</taxon>
    </lineage>
</organism>